<dbReference type="GO" id="GO:0008199">
    <property type="term" value="F:ferric iron binding"/>
    <property type="evidence" value="ECO:0007669"/>
    <property type="project" value="InterPro"/>
</dbReference>
<comment type="similarity">
    <text evidence="1 2">Belongs to the Dps family.</text>
</comment>
<dbReference type="InterPro" id="IPR012347">
    <property type="entry name" value="Ferritin-like"/>
</dbReference>
<evidence type="ECO:0000256" key="1">
    <source>
        <dbReference type="ARBA" id="ARBA00009497"/>
    </source>
</evidence>
<sequence length="143" mass="15976">MTLTNSLNKQIANWSVLYTKLHRFHWFVKGPAFFTLHGKFEELYNEAAANVDTIAERALAAGSRPIATMSEFLEYASIKDNGSEETAEEMVAALISDYSTISTELKELAGLAEEENDPVTEDLAIGLIEDLEKKIWMLKAFLA</sequence>
<dbReference type="CDD" id="cd01043">
    <property type="entry name" value="DPS"/>
    <property type="match status" value="1"/>
</dbReference>
<evidence type="ECO:0000256" key="2">
    <source>
        <dbReference type="RuleBase" id="RU003875"/>
    </source>
</evidence>
<gene>
    <name evidence="4" type="ORF">FZD51_22790</name>
</gene>
<dbReference type="Gene3D" id="1.20.1260.10">
    <property type="match status" value="1"/>
</dbReference>
<proteinExistence type="inferred from homology"/>
<protein>
    <submittedName>
        <fullName evidence="4">DNA starvation/stationary phase protection protein</fullName>
    </submittedName>
</protein>
<dbReference type="PANTHER" id="PTHR42932:SF1">
    <property type="entry name" value="GENERAL STRESS PROTEIN 20U"/>
    <property type="match status" value="1"/>
</dbReference>
<dbReference type="InterPro" id="IPR008331">
    <property type="entry name" value="Ferritin_DPS_dom"/>
</dbReference>
<evidence type="ECO:0000313" key="5">
    <source>
        <dbReference type="Proteomes" id="UP000322139"/>
    </source>
</evidence>
<dbReference type="PROSITE" id="PS00818">
    <property type="entry name" value="DPS_1"/>
    <property type="match status" value="1"/>
</dbReference>
<reference evidence="4 5" key="1">
    <citation type="submission" date="2019-08" db="EMBL/GenBank/DDBJ databases">
        <title>Bacillus genomes from the desert of Cuatro Cienegas, Coahuila.</title>
        <authorList>
            <person name="Olmedo-Alvarez G."/>
        </authorList>
    </citation>
    <scope>NUCLEOTIDE SEQUENCE [LARGE SCALE GENOMIC DNA]</scope>
    <source>
        <strain evidence="4 5">CH446_14T</strain>
    </source>
</reference>
<dbReference type="InterPro" id="IPR002177">
    <property type="entry name" value="DPS_DNA-bd"/>
</dbReference>
<dbReference type="AlphaFoldDB" id="A0A5D4QV93"/>
<dbReference type="PRINTS" id="PR01346">
    <property type="entry name" value="HELNAPAPROT"/>
</dbReference>
<dbReference type="InterPro" id="IPR009078">
    <property type="entry name" value="Ferritin-like_SF"/>
</dbReference>
<accession>A0A5D4QV93</accession>
<organism evidence="4 5">
    <name type="scientific">Bacillus infantis</name>
    <dbReference type="NCBI Taxonomy" id="324767"/>
    <lineage>
        <taxon>Bacteria</taxon>
        <taxon>Bacillati</taxon>
        <taxon>Bacillota</taxon>
        <taxon>Bacilli</taxon>
        <taxon>Bacillales</taxon>
        <taxon>Bacillaceae</taxon>
        <taxon>Bacillus</taxon>
    </lineage>
</organism>
<feature type="domain" description="Ferritin/DPS" evidence="3">
    <location>
        <begin position="6"/>
        <end position="142"/>
    </location>
</feature>
<dbReference type="InterPro" id="IPR023188">
    <property type="entry name" value="DPS_DNA-bd_CS"/>
</dbReference>
<comment type="caution">
    <text evidence="4">The sequence shown here is derived from an EMBL/GenBank/DDBJ whole genome shotgun (WGS) entry which is preliminary data.</text>
</comment>
<dbReference type="GO" id="GO:0016722">
    <property type="term" value="F:oxidoreductase activity, acting on metal ions"/>
    <property type="evidence" value="ECO:0007669"/>
    <property type="project" value="InterPro"/>
</dbReference>
<dbReference type="PANTHER" id="PTHR42932">
    <property type="entry name" value="GENERAL STRESS PROTEIN 20U"/>
    <property type="match status" value="1"/>
</dbReference>
<dbReference type="EMBL" id="VTER01000015">
    <property type="protein sequence ID" value="TYS42947.1"/>
    <property type="molecule type" value="Genomic_DNA"/>
</dbReference>
<name>A0A5D4QV93_9BACI</name>
<dbReference type="RefSeq" id="WP_148976840.1">
    <property type="nucleotide sequence ID" value="NZ_JBNIKT010000022.1"/>
</dbReference>
<evidence type="ECO:0000259" key="3">
    <source>
        <dbReference type="Pfam" id="PF00210"/>
    </source>
</evidence>
<evidence type="ECO:0000313" key="4">
    <source>
        <dbReference type="EMBL" id="TYS42947.1"/>
    </source>
</evidence>
<dbReference type="SUPFAM" id="SSF47240">
    <property type="entry name" value="Ferritin-like"/>
    <property type="match status" value="1"/>
</dbReference>
<dbReference type="PIRSF" id="PIRSF005900">
    <property type="entry name" value="Dps"/>
    <property type="match status" value="1"/>
</dbReference>
<dbReference type="Pfam" id="PF00210">
    <property type="entry name" value="Ferritin"/>
    <property type="match status" value="1"/>
</dbReference>
<dbReference type="Proteomes" id="UP000322139">
    <property type="component" value="Unassembled WGS sequence"/>
</dbReference>